<keyword evidence="2" id="KW-1185">Reference proteome</keyword>
<organism evidence="1 2">
    <name type="scientific">Araneus ventricosus</name>
    <name type="common">Orbweaver spider</name>
    <name type="synonym">Epeira ventricosa</name>
    <dbReference type="NCBI Taxonomy" id="182803"/>
    <lineage>
        <taxon>Eukaryota</taxon>
        <taxon>Metazoa</taxon>
        <taxon>Ecdysozoa</taxon>
        <taxon>Arthropoda</taxon>
        <taxon>Chelicerata</taxon>
        <taxon>Arachnida</taxon>
        <taxon>Araneae</taxon>
        <taxon>Araneomorphae</taxon>
        <taxon>Entelegynae</taxon>
        <taxon>Araneoidea</taxon>
        <taxon>Araneidae</taxon>
        <taxon>Araneus</taxon>
    </lineage>
</organism>
<gene>
    <name evidence="1" type="primary">marinerT_109</name>
    <name evidence="1" type="ORF">AVEN_148218_1</name>
</gene>
<dbReference type="OrthoDB" id="6753549at2759"/>
<proteinExistence type="predicted"/>
<evidence type="ECO:0000313" key="1">
    <source>
        <dbReference type="EMBL" id="GBM13703.1"/>
    </source>
</evidence>
<dbReference type="GO" id="GO:0003676">
    <property type="term" value="F:nucleic acid binding"/>
    <property type="evidence" value="ECO:0007669"/>
    <property type="project" value="InterPro"/>
</dbReference>
<protein>
    <submittedName>
        <fullName evidence="1">Mariner Mos1 transposase</fullName>
    </submittedName>
</protein>
<reference evidence="1 2" key="1">
    <citation type="journal article" date="2019" name="Sci. Rep.">
        <title>Orb-weaving spider Araneus ventricosus genome elucidates the spidroin gene catalogue.</title>
        <authorList>
            <person name="Kono N."/>
            <person name="Nakamura H."/>
            <person name="Ohtoshi R."/>
            <person name="Moran D.A.P."/>
            <person name="Shinohara A."/>
            <person name="Yoshida Y."/>
            <person name="Fujiwara M."/>
            <person name="Mori M."/>
            <person name="Tomita M."/>
            <person name="Arakawa K."/>
        </authorList>
    </citation>
    <scope>NUCLEOTIDE SEQUENCE [LARGE SCALE GENOMIC DNA]</scope>
</reference>
<dbReference type="AlphaFoldDB" id="A0A4Y2DA80"/>
<accession>A0A4Y2DA80</accession>
<dbReference type="Proteomes" id="UP000499080">
    <property type="component" value="Unassembled WGS sequence"/>
</dbReference>
<dbReference type="Gene3D" id="3.30.420.10">
    <property type="entry name" value="Ribonuclease H-like superfamily/Ribonuclease H"/>
    <property type="match status" value="1"/>
</dbReference>
<dbReference type="InterPro" id="IPR001888">
    <property type="entry name" value="Transposase_1"/>
</dbReference>
<dbReference type="InterPro" id="IPR052709">
    <property type="entry name" value="Transposase-MT_Hybrid"/>
</dbReference>
<name>A0A4Y2DA80_ARAVE</name>
<dbReference type="InterPro" id="IPR036397">
    <property type="entry name" value="RNaseH_sf"/>
</dbReference>
<dbReference type="PANTHER" id="PTHR46060">
    <property type="entry name" value="MARINER MOS1 TRANSPOSASE-LIKE PROTEIN"/>
    <property type="match status" value="1"/>
</dbReference>
<dbReference type="Pfam" id="PF01359">
    <property type="entry name" value="Transposase_1"/>
    <property type="match status" value="1"/>
</dbReference>
<evidence type="ECO:0000313" key="2">
    <source>
        <dbReference type="Proteomes" id="UP000499080"/>
    </source>
</evidence>
<dbReference type="PANTHER" id="PTHR46060:SF1">
    <property type="entry name" value="MARINER MOS1 TRANSPOSASE-LIKE PROTEIN"/>
    <property type="match status" value="1"/>
</dbReference>
<sequence>MCIVFWGRQDILLVKFLRRGETMNAVRYYETLRKLQSAIQNKRREMLSQGIVLLHANARPHSAFVTQNFTQQFCWEEFDHPPYSPDLVPSDYHLFLNLKRAFGGRRFDSDGDAKSGVQQWLSSLAASFFEEGKDKLVSRYDKCLNNGGKYVENSFQNALSCKNKFCSEKTFFMRVFPKRYFPDTPHTRFSRFFLDQEVF</sequence>
<comment type="caution">
    <text evidence="1">The sequence shown here is derived from an EMBL/GenBank/DDBJ whole genome shotgun (WGS) entry which is preliminary data.</text>
</comment>
<dbReference type="EMBL" id="BGPR01000332">
    <property type="protein sequence ID" value="GBM13703.1"/>
    <property type="molecule type" value="Genomic_DNA"/>
</dbReference>